<comment type="caution">
    <text evidence="3">The sequence shown here is derived from an EMBL/GenBank/DDBJ whole genome shotgun (WGS) entry which is preliminary data.</text>
</comment>
<evidence type="ECO:0000313" key="4">
    <source>
        <dbReference type="Proteomes" id="UP000745764"/>
    </source>
</evidence>
<feature type="signal peptide" evidence="2">
    <location>
        <begin position="1"/>
        <end position="17"/>
    </location>
</feature>
<organism evidence="3 4">
    <name type="scientific">Aureobasidium uvarum</name>
    <dbReference type="NCBI Taxonomy" id="2773716"/>
    <lineage>
        <taxon>Eukaryota</taxon>
        <taxon>Fungi</taxon>
        <taxon>Dikarya</taxon>
        <taxon>Ascomycota</taxon>
        <taxon>Pezizomycotina</taxon>
        <taxon>Dothideomycetes</taxon>
        <taxon>Dothideomycetidae</taxon>
        <taxon>Dothideales</taxon>
        <taxon>Saccotheciaceae</taxon>
        <taxon>Aureobasidium</taxon>
    </lineage>
</organism>
<dbReference type="AlphaFoldDB" id="A0A9N8PQG1"/>
<evidence type="ECO:0000313" key="3">
    <source>
        <dbReference type="EMBL" id="CAD0107102.1"/>
    </source>
</evidence>
<evidence type="ECO:0000256" key="2">
    <source>
        <dbReference type="SAM" id="SignalP"/>
    </source>
</evidence>
<keyword evidence="1" id="KW-0812">Transmembrane</keyword>
<dbReference type="EMBL" id="CAINUL010000001">
    <property type="protein sequence ID" value="CAD0107102.1"/>
    <property type="molecule type" value="Genomic_DNA"/>
</dbReference>
<sequence length="359" mass="35630">MRFAAVATLAFVGAVAAQNSTTAATGCVAKDNACRTTRMPDGSSANQAQCSANNAQCQGDCYSAYNTCRTTPVDGLSANQAQCVSEYATCLGENPVAASGGLISSFIPYSATATVSASSTASASASASAANCVAKDNACRASDPVTGLSANQAQCSAENAQCQGDCYAALGKCQTTRMPDGSSANQAQCVSEYATCLGENPVASTGGIISSFIPYTATASASASSMVYMTEVVTCVSILLYVPTFLMGIMLISQNRLTTVCPAPTAGAYVTTIHSNVYTVSSATTITVTNCPCTVSSKVPAASVTGGAQGGMMTSAGNGNKNGTATATQSKPAVYTGAAANVAAGMGFLGAAAGAVMLL</sequence>
<keyword evidence="1" id="KW-0472">Membrane</keyword>
<proteinExistence type="predicted"/>
<keyword evidence="2" id="KW-0732">Signal</keyword>
<feature type="chain" id="PRO_5040335989" evidence="2">
    <location>
        <begin position="18"/>
        <end position="359"/>
    </location>
</feature>
<feature type="transmembrane region" description="Helical" evidence="1">
    <location>
        <begin position="226"/>
        <end position="252"/>
    </location>
</feature>
<keyword evidence="4" id="KW-1185">Reference proteome</keyword>
<name>A0A9N8PQG1_9PEZI</name>
<protein>
    <submittedName>
        <fullName evidence="3">Uncharacterized protein</fullName>
    </submittedName>
</protein>
<reference evidence="3" key="1">
    <citation type="submission" date="2020-06" db="EMBL/GenBank/DDBJ databases">
        <authorList>
            <person name="Onetto C."/>
        </authorList>
    </citation>
    <scope>NUCLEOTIDE SEQUENCE</scope>
</reference>
<gene>
    <name evidence="3" type="ORF">AWRI4620_LOCUS1357</name>
</gene>
<evidence type="ECO:0000256" key="1">
    <source>
        <dbReference type="SAM" id="Phobius"/>
    </source>
</evidence>
<dbReference type="Proteomes" id="UP000745764">
    <property type="component" value="Unassembled WGS sequence"/>
</dbReference>
<accession>A0A9N8PQG1</accession>
<dbReference type="PROSITE" id="PS51257">
    <property type="entry name" value="PROKAR_LIPOPROTEIN"/>
    <property type="match status" value="1"/>
</dbReference>
<dbReference type="OrthoDB" id="4094614at2759"/>
<keyword evidence="1" id="KW-1133">Transmembrane helix</keyword>